<proteinExistence type="predicted"/>
<dbReference type="RefSeq" id="WP_145367213.1">
    <property type="nucleotide sequence ID" value="NZ_CP036275.1"/>
</dbReference>
<evidence type="ECO:0000313" key="3">
    <source>
        <dbReference type="EMBL" id="QDU36566.1"/>
    </source>
</evidence>
<feature type="signal peptide" evidence="2">
    <location>
        <begin position="1"/>
        <end position="23"/>
    </location>
</feature>
<accession>A0A517Z268</accession>
<feature type="chain" id="PRO_5022106872" description="Cobalt transport protein CbiN" evidence="2">
    <location>
        <begin position="24"/>
        <end position="70"/>
    </location>
</feature>
<keyword evidence="2" id="KW-0732">Signal</keyword>
<sequence length="70" mass="7428" precursor="true">MFRRSVATATTLSALLTSAVAQAHPGHGTIDASQPAHYVVEPLHAAPWIGLVAVAVAAAMYARGYWKKNR</sequence>
<evidence type="ECO:0000256" key="2">
    <source>
        <dbReference type="SAM" id="SignalP"/>
    </source>
</evidence>
<protein>
    <recommendedName>
        <fullName evidence="5">Cobalt transport protein CbiN</fullName>
    </recommendedName>
</protein>
<dbReference type="KEGG" id="mri:Mal4_08530"/>
<dbReference type="AlphaFoldDB" id="A0A517Z268"/>
<feature type="transmembrane region" description="Helical" evidence="1">
    <location>
        <begin position="45"/>
        <end position="66"/>
    </location>
</feature>
<name>A0A517Z268_9PLAN</name>
<keyword evidence="4" id="KW-1185">Reference proteome</keyword>
<evidence type="ECO:0000256" key="1">
    <source>
        <dbReference type="SAM" id="Phobius"/>
    </source>
</evidence>
<keyword evidence="1" id="KW-0472">Membrane</keyword>
<gene>
    <name evidence="3" type="ORF">Mal4_08530</name>
</gene>
<organism evidence="3 4">
    <name type="scientific">Maioricimonas rarisocia</name>
    <dbReference type="NCBI Taxonomy" id="2528026"/>
    <lineage>
        <taxon>Bacteria</taxon>
        <taxon>Pseudomonadati</taxon>
        <taxon>Planctomycetota</taxon>
        <taxon>Planctomycetia</taxon>
        <taxon>Planctomycetales</taxon>
        <taxon>Planctomycetaceae</taxon>
        <taxon>Maioricimonas</taxon>
    </lineage>
</organism>
<evidence type="ECO:0008006" key="5">
    <source>
        <dbReference type="Google" id="ProtNLM"/>
    </source>
</evidence>
<reference evidence="3 4" key="1">
    <citation type="submission" date="2019-02" db="EMBL/GenBank/DDBJ databases">
        <title>Deep-cultivation of Planctomycetes and their phenomic and genomic characterization uncovers novel biology.</title>
        <authorList>
            <person name="Wiegand S."/>
            <person name="Jogler M."/>
            <person name="Boedeker C."/>
            <person name="Pinto D."/>
            <person name="Vollmers J."/>
            <person name="Rivas-Marin E."/>
            <person name="Kohn T."/>
            <person name="Peeters S.H."/>
            <person name="Heuer A."/>
            <person name="Rast P."/>
            <person name="Oberbeckmann S."/>
            <person name="Bunk B."/>
            <person name="Jeske O."/>
            <person name="Meyerdierks A."/>
            <person name="Storesund J.E."/>
            <person name="Kallscheuer N."/>
            <person name="Luecker S."/>
            <person name="Lage O.M."/>
            <person name="Pohl T."/>
            <person name="Merkel B.J."/>
            <person name="Hornburger P."/>
            <person name="Mueller R.-W."/>
            <person name="Bruemmer F."/>
            <person name="Labrenz M."/>
            <person name="Spormann A.M."/>
            <person name="Op den Camp H."/>
            <person name="Overmann J."/>
            <person name="Amann R."/>
            <person name="Jetten M.S.M."/>
            <person name="Mascher T."/>
            <person name="Medema M.H."/>
            <person name="Devos D.P."/>
            <person name="Kaster A.-K."/>
            <person name="Ovreas L."/>
            <person name="Rohde M."/>
            <person name="Galperin M.Y."/>
            <person name="Jogler C."/>
        </authorList>
    </citation>
    <scope>NUCLEOTIDE SEQUENCE [LARGE SCALE GENOMIC DNA]</scope>
    <source>
        <strain evidence="3 4">Mal4</strain>
    </source>
</reference>
<keyword evidence="1" id="KW-1133">Transmembrane helix</keyword>
<dbReference type="EMBL" id="CP036275">
    <property type="protein sequence ID" value="QDU36566.1"/>
    <property type="molecule type" value="Genomic_DNA"/>
</dbReference>
<keyword evidence="1" id="KW-0812">Transmembrane</keyword>
<evidence type="ECO:0000313" key="4">
    <source>
        <dbReference type="Proteomes" id="UP000320496"/>
    </source>
</evidence>
<dbReference type="Proteomes" id="UP000320496">
    <property type="component" value="Chromosome"/>
</dbReference>